<dbReference type="SUPFAM" id="SSF53448">
    <property type="entry name" value="Nucleotide-diphospho-sugar transferases"/>
    <property type="match status" value="1"/>
</dbReference>
<reference evidence="3" key="1">
    <citation type="submission" date="2020-04" db="EMBL/GenBank/DDBJ databases">
        <authorList>
            <person name="Zhang T."/>
        </authorList>
    </citation>
    <scope>NUCLEOTIDE SEQUENCE</scope>
    <source>
        <strain evidence="3">HKST-UBA01</strain>
    </source>
</reference>
<evidence type="ECO:0000259" key="2">
    <source>
        <dbReference type="Pfam" id="PF00535"/>
    </source>
</evidence>
<dbReference type="CDD" id="cd04186">
    <property type="entry name" value="GT_2_like_c"/>
    <property type="match status" value="1"/>
</dbReference>
<organism evidence="3 4">
    <name type="scientific">Eiseniibacteriota bacterium</name>
    <dbReference type="NCBI Taxonomy" id="2212470"/>
    <lineage>
        <taxon>Bacteria</taxon>
        <taxon>Candidatus Eiseniibacteriota</taxon>
    </lineage>
</organism>
<gene>
    <name evidence="3" type="ORF">KC729_14115</name>
</gene>
<comment type="caution">
    <text evidence="3">The sequence shown here is derived from an EMBL/GenBank/DDBJ whole genome shotgun (WGS) entry which is preliminary data.</text>
</comment>
<dbReference type="EMBL" id="JAGQHR010000486">
    <property type="protein sequence ID" value="MCA9728821.1"/>
    <property type="molecule type" value="Genomic_DNA"/>
</dbReference>
<proteinExistence type="predicted"/>
<keyword evidence="1" id="KW-0812">Transmembrane</keyword>
<accession>A0A956M082</accession>
<evidence type="ECO:0000313" key="3">
    <source>
        <dbReference type="EMBL" id="MCA9728821.1"/>
    </source>
</evidence>
<dbReference type="AlphaFoldDB" id="A0A956M082"/>
<evidence type="ECO:0000313" key="4">
    <source>
        <dbReference type="Proteomes" id="UP000697710"/>
    </source>
</evidence>
<keyword evidence="1" id="KW-1133">Transmembrane helix</keyword>
<name>A0A956M082_UNCEI</name>
<dbReference type="InterPro" id="IPR001173">
    <property type="entry name" value="Glyco_trans_2-like"/>
</dbReference>
<dbReference type="Pfam" id="PF00535">
    <property type="entry name" value="Glycos_transf_2"/>
    <property type="match status" value="1"/>
</dbReference>
<sequence>MSVPAQGTTVDVSIVIVVYRTPEFLERCLQSIAGANLALTSEVHVLDNAPLDERSREICAAAGASYRRNEKNLGFGRAVNQGIDAARGRYVLVLNPDVEVAPGSIETLVAYADAEPDAGLVAPRLHYPDGSLQLTCRTFYTLPIFILRRTFLGKLFPQARIIRQHLMLDWDHESSRDVDWCIGGALLARTSAIADVGKMDERFFLYFEDVDWCYRMHQRGWRVVYHPASRMIHHYQRASAGWKPSRGLWLHLASTVRFYEKWSFVLYWVKLRSTFLRRAAFFGVDLAMVVLAFVVAYALRYFAADLLTKPLFSFDRYSRFLAFAAVVAMGSFASLGHYRERF</sequence>
<feature type="domain" description="Glycosyltransferase 2-like" evidence="2">
    <location>
        <begin position="13"/>
        <end position="139"/>
    </location>
</feature>
<dbReference type="Gene3D" id="3.90.550.10">
    <property type="entry name" value="Spore Coat Polysaccharide Biosynthesis Protein SpsA, Chain A"/>
    <property type="match status" value="1"/>
</dbReference>
<evidence type="ECO:0000256" key="1">
    <source>
        <dbReference type="SAM" id="Phobius"/>
    </source>
</evidence>
<keyword evidence="1" id="KW-0472">Membrane</keyword>
<dbReference type="InterPro" id="IPR029044">
    <property type="entry name" value="Nucleotide-diphossugar_trans"/>
</dbReference>
<dbReference type="PANTHER" id="PTHR43179">
    <property type="entry name" value="RHAMNOSYLTRANSFERASE WBBL"/>
    <property type="match status" value="1"/>
</dbReference>
<feature type="transmembrane region" description="Helical" evidence="1">
    <location>
        <begin position="319"/>
        <end position="338"/>
    </location>
</feature>
<feature type="transmembrane region" description="Helical" evidence="1">
    <location>
        <begin position="279"/>
        <end position="299"/>
    </location>
</feature>
<feature type="non-terminal residue" evidence="3">
    <location>
        <position position="342"/>
    </location>
</feature>
<dbReference type="Proteomes" id="UP000697710">
    <property type="component" value="Unassembled WGS sequence"/>
</dbReference>
<protein>
    <submittedName>
        <fullName evidence="3">Glycosyltransferase family 2 protein</fullName>
    </submittedName>
</protein>
<reference evidence="3" key="2">
    <citation type="journal article" date="2021" name="Microbiome">
        <title>Successional dynamics and alternative stable states in a saline activated sludge microbial community over 9 years.</title>
        <authorList>
            <person name="Wang Y."/>
            <person name="Ye J."/>
            <person name="Ju F."/>
            <person name="Liu L."/>
            <person name="Boyd J.A."/>
            <person name="Deng Y."/>
            <person name="Parks D.H."/>
            <person name="Jiang X."/>
            <person name="Yin X."/>
            <person name="Woodcroft B.J."/>
            <person name="Tyson G.W."/>
            <person name="Hugenholtz P."/>
            <person name="Polz M.F."/>
            <person name="Zhang T."/>
        </authorList>
    </citation>
    <scope>NUCLEOTIDE SEQUENCE</scope>
    <source>
        <strain evidence="3">HKST-UBA01</strain>
    </source>
</reference>
<dbReference type="PANTHER" id="PTHR43179:SF7">
    <property type="entry name" value="RHAMNOSYLTRANSFERASE WBBL"/>
    <property type="match status" value="1"/>
</dbReference>